<feature type="non-terminal residue" evidence="2">
    <location>
        <position position="48"/>
    </location>
</feature>
<reference evidence="2" key="1">
    <citation type="submission" date="2020-02" db="EMBL/GenBank/DDBJ databases">
        <authorList>
            <person name="Meier V. D."/>
        </authorList>
    </citation>
    <scope>NUCLEOTIDE SEQUENCE</scope>
    <source>
        <strain evidence="2">AVDCRST_MAG03</strain>
    </source>
</reference>
<organism evidence="2">
    <name type="scientific">uncultured Rubrobacteraceae bacterium</name>
    <dbReference type="NCBI Taxonomy" id="349277"/>
    <lineage>
        <taxon>Bacteria</taxon>
        <taxon>Bacillati</taxon>
        <taxon>Actinomycetota</taxon>
        <taxon>Rubrobacteria</taxon>
        <taxon>Rubrobacterales</taxon>
        <taxon>Rubrobacteraceae</taxon>
        <taxon>environmental samples</taxon>
    </lineage>
</organism>
<feature type="non-terminal residue" evidence="2">
    <location>
        <position position="1"/>
    </location>
</feature>
<accession>A0A6J4PYV0</accession>
<proteinExistence type="predicted"/>
<sequence>ARDRHPRHPRPRLLPRDGRRRRGRDRRPAGPCGACRSDAAARPHPGAM</sequence>
<evidence type="ECO:0000313" key="2">
    <source>
        <dbReference type="EMBL" id="CAA9423173.1"/>
    </source>
</evidence>
<dbReference type="EMBL" id="CADCUT010000161">
    <property type="protein sequence ID" value="CAA9423173.1"/>
    <property type="molecule type" value="Genomic_DNA"/>
</dbReference>
<protein>
    <submittedName>
        <fullName evidence="2">Uncharacterized protein</fullName>
    </submittedName>
</protein>
<feature type="region of interest" description="Disordered" evidence="1">
    <location>
        <begin position="1"/>
        <end position="48"/>
    </location>
</feature>
<gene>
    <name evidence="2" type="ORF">AVDCRST_MAG03-2694</name>
</gene>
<evidence type="ECO:0000256" key="1">
    <source>
        <dbReference type="SAM" id="MobiDB-lite"/>
    </source>
</evidence>
<dbReference type="AlphaFoldDB" id="A0A6J4PYV0"/>
<name>A0A6J4PYV0_9ACTN</name>
<feature type="compositionally biased region" description="Basic residues" evidence="1">
    <location>
        <begin position="1"/>
        <end position="25"/>
    </location>
</feature>